<protein>
    <submittedName>
        <fullName evidence="2">2162_t:CDS:1</fullName>
    </submittedName>
</protein>
<gene>
    <name evidence="2" type="ORF">FMOSSE_LOCUS12410</name>
</gene>
<dbReference type="EMBL" id="CAJVPP010005873">
    <property type="protein sequence ID" value="CAG8671010.1"/>
    <property type="molecule type" value="Genomic_DNA"/>
</dbReference>
<evidence type="ECO:0000259" key="1">
    <source>
        <dbReference type="Pfam" id="PF01936"/>
    </source>
</evidence>
<proteinExistence type="predicted"/>
<feature type="domain" description="NYN" evidence="1">
    <location>
        <begin position="112"/>
        <end position="229"/>
    </location>
</feature>
<organism evidence="2 3">
    <name type="scientific">Funneliformis mosseae</name>
    <name type="common">Endomycorrhizal fungus</name>
    <name type="synonym">Glomus mosseae</name>
    <dbReference type="NCBI Taxonomy" id="27381"/>
    <lineage>
        <taxon>Eukaryota</taxon>
        <taxon>Fungi</taxon>
        <taxon>Fungi incertae sedis</taxon>
        <taxon>Mucoromycota</taxon>
        <taxon>Glomeromycotina</taxon>
        <taxon>Glomeromycetes</taxon>
        <taxon>Glomerales</taxon>
        <taxon>Glomeraceae</taxon>
        <taxon>Funneliformis</taxon>
    </lineage>
</organism>
<reference evidence="2" key="1">
    <citation type="submission" date="2021-06" db="EMBL/GenBank/DDBJ databases">
        <authorList>
            <person name="Kallberg Y."/>
            <person name="Tangrot J."/>
            <person name="Rosling A."/>
        </authorList>
    </citation>
    <scope>NUCLEOTIDE SEQUENCE</scope>
    <source>
        <strain evidence="2">87-6 pot B 2015</strain>
    </source>
</reference>
<dbReference type="Pfam" id="PF01936">
    <property type="entry name" value="NYN"/>
    <property type="match status" value="1"/>
</dbReference>
<sequence length="337" mass="39624">RPQFFHASSTVYRTLFHAEKGNNIIHCSGTYLITVTAKSSRPTKEVNEMSFQELRKFLESKDIKYEDLKNIIDEEIRGRKKTFTGKITTLVDHSNLLEQGKGIVMRDENVVDKPNLYVDYEQLRKTIAKGRKLGGPVEIFCSRHSQNLDDKRLDRLWDKRRDQGFIVNLIKQRPNTKREKKVDTTLVMHGMKFLKERDPGILAIVAGDSDYVPLVEHALEKGWKVEIWFWSLGLSGEYEPEFLNLEEIIVSTFWMMNIKNLHMLVDQNLLWDLFGWWHWINNDHLLIYVNTEKQKEELERLFIIEEYKNLNSLLVGCALDKLISLENLNYDDSAYLL</sequence>
<accession>A0A9N9EBN9</accession>
<evidence type="ECO:0000313" key="3">
    <source>
        <dbReference type="Proteomes" id="UP000789375"/>
    </source>
</evidence>
<evidence type="ECO:0000313" key="2">
    <source>
        <dbReference type="EMBL" id="CAG8671010.1"/>
    </source>
</evidence>
<keyword evidence="3" id="KW-1185">Reference proteome</keyword>
<dbReference type="AlphaFoldDB" id="A0A9N9EBN9"/>
<feature type="non-terminal residue" evidence="2">
    <location>
        <position position="337"/>
    </location>
</feature>
<comment type="caution">
    <text evidence="2">The sequence shown here is derived from an EMBL/GenBank/DDBJ whole genome shotgun (WGS) entry which is preliminary data.</text>
</comment>
<dbReference type="Proteomes" id="UP000789375">
    <property type="component" value="Unassembled WGS sequence"/>
</dbReference>
<dbReference type="InterPro" id="IPR021139">
    <property type="entry name" value="NYN"/>
</dbReference>
<dbReference type="Gene3D" id="3.40.50.1010">
    <property type="entry name" value="5'-nuclease"/>
    <property type="match status" value="1"/>
</dbReference>
<name>A0A9N9EBN9_FUNMO</name>
<dbReference type="GO" id="GO:0004540">
    <property type="term" value="F:RNA nuclease activity"/>
    <property type="evidence" value="ECO:0007669"/>
    <property type="project" value="InterPro"/>
</dbReference>